<dbReference type="RefSeq" id="WP_052217268.1">
    <property type="nucleotide sequence ID" value="NZ_LGTE01000006.1"/>
</dbReference>
<dbReference type="InterPro" id="IPR001173">
    <property type="entry name" value="Glyco_trans_2-like"/>
</dbReference>
<dbReference type="PANTHER" id="PTHR43179:SF12">
    <property type="entry name" value="GALACTOFURANOSYLTRANSFERASE GLFT2"/>
    <property type="match status" value="1"/>
</dbReference>
<dbReference type="SUPFAM" id="SSF53448">
    <property type="entry name" value="Nucleotide-diphospho-sugar transferases"/>
    <property type="match status" value="1"/>
</dbReference>
<name>A0A0L6W4M1_9FIRM</name>
<keyword evidence="3" id="KW-0328">Glycosyltransferase</keyword>
<dbReference type="InterPro" id="IPR029044">
    <property type="entry name" value="Nucleotide-diphossugar_trans"/>
</dbReference>
<accession>A0A0L6W4M1</accession>
<evidence type="ECO:0000259" key="5">
    <source>
        <dbReference type="Pfam" id="PF00535"/>
    </source>
</evidence>
<keyword evidence="7" id="KW-1185">Reference proteome</keyword>
<dbReference type="CDD" id="cd04186">
    <property type="entry name" value="GT_2_like_c"/>
    <property type="match status" value="1"/>
</dbReference>
<evidence type="ECO:0000313" key="7">
    <source>
        <dbReference type="Proteomes" id="UP000037175"/>
    </source>
</evidence>
<keyword evidence="4 6" id="KW-0808">Transferase</keyword>
<feature type="domain" description="Glycosyltransferase 2-like" evidence="5">
    <location>
        <begin position="6"/>
        <end position="179"/>
    </location>
</feature>
<evidence type="ECO:0000313" key="6">
    <source>
        <dbReference type="EMBL" id="KNZ70049.1"/>
    </source>
</evidence>
<dbReference type="Pfam" id="PF00535">
    <property type="entry name" value="Glycos_transf_2"/>
    <property type="match status" value="1"/>
</dbReference>
<dbReference type="AlphaFoldDB" id="A0A0L6W4M1"/>
<sequence>MNKVYIIVLNWNGWQDTVECVESCQKLTYPNFRILIVDNGSSDGSEAILRNRFPDIEFIQTGANLGYAGGNNIGIRYALAHGADYIWLLNNDTTVTPDALTALVDVAEKNPQVGIGGSKIYFYNKPKTLWFAGGHIDFHSGETLHMGMGDLDTGQFDYRREVDYITGCSLLARRNLIETIGLMDEEYFLYFEETAWCVKASLAGYKVVFVPESVIYHKESGSTGARSPLFYYYMTRNRLYFLKNFGRKVKWLKRFYSDFRGIAQFIKNDPCWGQKTRAITQGYLDFFRGRMGQRK</sequence>
<comment type="caution">
    <text evidence="6">The sequence shown here is derived from an EMBL/GenBank/DDBJ whole genome shotgun (WGS) entry which is preliminary data.</text>
</comment>
<organism evidence="6 7">
    <name type="scientific">Thermincola ferriacetica</name>
    <dbReference type="NCBI Taxonomy" id="281456"/>
    <lineage>
        <taxon>Bacteria</taxon>
        <taxon>Bacillati</taxon>
        <taxon>Bacillota</taxon>
        <taxon>Clostridia</taxon>
        <taxon>Eubacteriales</taxon>
        <taxon>Thermincolaceae</taxon>
        <taxon>Thermincola</taxon>
    </lineage>
</organism>
<comment type="pathway">
    <text evidence="1">Cell wall biogenesis; cell wall polysaccharide biosynthesis.</text>
</comment>
<dbReference type="PANTHER" id="PTHR43179">
    <property type="entry name" value="RHAMNOSYLTRANSFERASE WBBL"/>
    <property type="match status" value="1"/>
</dbReference>
<evidence type="ECO:0000256" key="4">
    <source>
        <dbReference type="ARBA" id="ARBA00022679"/>
    </source>
</evidence>
<dbReference type="Proteomes" id="UP000037175">
    <property type="component" value="Unassembled WGS sequence"/>
</dbReference>
<evidence type="ECO:0000256" key="1">
    <source>
        <dbReference type="ARBA" id="ARBA00004776"/>
    </source>
</evidence>
<evidence type="ECO:0000256" key="3">
    <source>
        <dbReference type="ARBA" id="ARBA00022676"/>
    </source>
</evidence>
<dbReference type="GO" id="GO:0016757">
    <property type="term" value="F:glycosyltransferase activity"/>
    <property type="evidence" value="ECO:0007669"/>
    <property type="project" value="UniProtKB-KW"/>
</dbReference>
<gene>
    <name evidence="6" type="primary">wbbL_2</name>
    <name evidence="6" type="ORF">Tfer_1189</name>
</gene>
<dbReference type="Gene3D" id="3.90.550.10">
    <property type="entry name" value="Spore Coat Polysaccharide Biosynthesis Protein SpsA, Chain A"/>
    <property type="match status" value="1"/>
</dbReference>
<dbReference type="EMBL" id="LGTE01000006">
    <property type="protein sequence ID" value="KNZ70049.1"/>
    <property type="molecule type" value="Genomic_DNA"/>
</dbReference>
<evidence type="ECO:0000256" key="2">
    <source>
        <dbReference type="ARBA" id="ARBA00006739"/>
    </source>
</evidence>
<protein>
    <submittedName>
        <fullName evidence="6">N-acetylglucosaminyl-diphospho-decaprenol L-rhamnosyltransferase</fullName>
    </submittedName>
</protein>
<dbReference type="PATRIC" id="fig|281456.6.peg.1262"/>
<proteinExistence type="inferred from homology"/>
<reference evidence="7" key="1">
    <citation type="submission" date="2015-07" db="EMBL/GenBank/DDBJ databases">
        <title>Complete Genome of Thermincola ferriacetica strain Z-0001T.</title>
        <authorList>
            <person name="Lusk B."/>
            <person name="Badalamenti J.P."/>
            <person name="Parameswaran P."/>
            <person name="Bond D.R."/>
            <person name="Torres C.I."/>
        </authorList>
    </citation>
    <scope>NUCLEOTIDE SEQUENCE [LARGE SCALE GENOMIC DNA]</scope>
    <source>
        <strain evidence="7">Z-0001</strain>
    </source>
</reference>
<comment type="similarity">
    <text evidence="2">Belongs to the glycosyltransferase 2 family.</text>
</comment>